<evidence type="ECO:0000313" key="7">
    <source>
        <dbReference type="Proteomes" id="UP000198607"/>
    </source>
</evidence>
<dbReference type="AlphaFoldDB" id="A0A1G8J1P3"/>
<dbReference type="STRING" id="83767.SAMN05660652_03117"/>
<organism evidence="6 7">
    <name type="scientific">Propionivibrio dicarboxylicus</name>
    <dbReference type="NCBI Taxonomy" id="83767"/>
    <lineage>
        <taxon>Bacteria</taxon>
        <taxon>Pseudomonadati</taxon>
        <taxon>Pseudomonadota</taxon>
        <taxon>Betaproteobacteria</taxon>
        <taxon>Rhodocyclales</taxon>
        <taxon>Rhodocyclaceae</taxon>
        <taxon>Propionivibrio</taxon>
    </lineage>
</organism>
<evidence type="ECO:0000256" key="3">
    <source>
        <dbReference type="ARBA" id="ARBA00023002"/>
    </source>
</evidence>
<dbReference type="GO" id="GO:0016628">
    <property type="term" value="F:oxidoreductase activity, acting on the CH-CH group of donors, NAD or NADP as acceptor"/>
    <property type="evidence" value="ECO:0007669"/>
    <property type="project" value="UniProtKB-ARBA"/>
</dbReference>
<dbReference type="GO" id="GO:0005829">
    <property type="term" value="C:cytosol"/>
    <property type="evidence" value="ECO:0007669"/>
    <property type="project" value="UniProtKB-ARBA"/>
</dbReference>
<evidence type="ECO:0000256" key="1">
    <source>
        <dbReference type="ARBA" id="ARBA00001917"/>
    </source>
</evidence>
<sequence>MSVLFTPVQVGDLNLPNRVLMAPLTRCRASEGRVPNALMAEYYVQRASAGLILTEATSVTPMGVGYPDTPGIWSAEQIDGWKRVTEAVHAAGGRIFLQLWHVGRVSHPDFLDGALPVAPSALAPEGHVSLLRPKRPYVVPRALETEEIPAIVEAYRQGAENAKLAGFDGVEVHGANGYLLDQFLQDSTNRRTDRYGSSIENRARLLLEVTDAAIGVWGAGRVGVHLAPRCDAHTMGDSDPLATFSYVARELGKRKIAFIFARESVAAPRLGPQLKAAFGGVYIANESLTRETAEQVIAAGEADAVAFGQNFIANPDLPLRLLKQAPLNPARPESFHGVGLSDPVTGYTDYPTLEQTERASR</sequence>
<evidence type="ECO:0000259" key="5">
    <source>
        <dbReference type="Pfam" id="PF00724"/>
    </source>
</evidence>
<evidence type="ECO:0000256" key="4">
    <source>
        <dbReference type="SAM" id="MobiDB-lite"/>
    </source>
</evidence>
<dbReference type="EMBL" id="FNCY01000015">
    <property type="protein sequence ID" value="SDI25175.1"/>
    <property type="molecule type" value="Genomic_DNA"/>
</dbReference>
<dbReference type="InterPro" id="IPR001155">
    <property type="entry name" value="OxRdtase_FMN_N"/>
</dbReference>
<dbReference type="CDD" id="cd02933">
    <property type="entry name" value="OYE_like_FMN"/>
    <property type="match status" value="1"/>
</dbReference>
<dbReference type="InterPro" id="IPR045247">
    <property type="entry name" value="Oye-like"/>
</dbReference>
<evidence type="ECO:0000256" key="2">
    <source>
        <dbReference type="ARBA" id="ARBA00005979"/>
    </source>
</evidence>
<keyword evidence="3" id="KW-0560">Oxidoreductase</keyword>
<protein>
    <recommendedName>
        <fullName evidence="5">NADH:flavin oxidoreductase/NADH oxidase N-terminal domain-containing protein</fullName>
    </recommendedName>
</protein>
<accession>A0A1G8J1P3</accession>
<dbReference type="GO" id="GO:0010181">
    <property type="term" value="F:FMN binding"/>
    <property type="evidence" value="ECO:0007669"/>
    <property type="project" value="InterPro"/>
</dbReference>
<comment type="similarity">
    <text evidence="2">Belongs to the NADH:flavin oxidoreductase/NADH oxidase family.</text>
</comment>
<dbReference type="InterPro" id="IPR013785">
    <property type="entry name" value="Aldolase_TIM"/>
</dbReference>
<proteinExistence type="inferred from homology"/>
<gene>
    <name evidence="6" type="ORF">SAMN05660652_03117</name>
</gene>
<dbReference type="SUPFAM" id="SSF51395">
    <property type="entry name" value="FMN-linked oxidoreductases"/>
    <property type="match status" value="1"/>
</dbReference>
<comment type="cofactor">
    <cofactor evidence="1">
        <name>FMN</name>
        <dbReference type="ChEBI" id="CHEBI:58210"/>
    </cofactor>
</comment>
<dbReference type="FunFam" id="3.20.20.70:FF:000059">
    <property type="entry name" value="N-ethylmaleimide reductase, FMN-linked"/>
    <property type="match status" value="1"/>
</dbReference>
<dbReference type="Proteomes" id="UP000198607">
    <property type="component" value="Unassembled WGS sequence"/>
</dbReference>
<dbReference type="Gene3D" id="3.20.20.70">
    <property type="entry name" value="Aldolase class I"/>
    <property type="match status" value="1"/>
</dbReference>
<dbReference type="Pfam" id="PF00724">
    <property type="entry name" value="Oxidored_FMN"/>
    <property type="match status" value="1"/>
</dbReference>
<dbReference type="OrthoDB" id="8985337at2"/>
<name>A0A1G8J1P3_9RHOO</name>
<reference evidence="6 7" key="1">
    <citation type="submission" date="2016-10" db="EMBL/GenBank/DDBJ databases">
        <authorList>
            <person name="de Groot N.N."/>
        </authorList>
    </citation>
    <scope>NUCLEOTIDE SEQUENCE [LARGE SCALE GENOMIC DNA]</scope>
    <source>
        <strain evidence="6 7">DSM 5885</strain>
    </source>
</reference>
<feature type="region of interest" description="Disordered" evidence="4">
    <location>
        <begin position="341"/>
        <end position="361"/>
    </location>
</feature>
<evidence type="ECO:0000313" key="6">
    <source>
        <dbReference type="EMBL" id="SDI25175.1"/>
    </source>
</evidence>
<dbReference type="PANTHER" id="PTHR22893:SF98">
    <property type="entry name" value="OXIDOREDUCTASE"/>
    <property type="match status" value="1"/>
</dbReference>
<keyword evidence="7" id="KW-1185">Reference proteome</keyword>
<dbReference type="PANTHER" id="PTHR22893">
    <property type="entry name" value="NADH OXIDOREDUCTASE-RELATED"/>
    <property type="match status" value="1"/>
</dbReference>
<feature type="domain" description="NADH:flavin oxidoreductase/NADH oxidase N-terminal" evidence="5">
    <location>
        <begin position="4"/>
        <end position="328"/>
    </location>
</feature>
<dbReference type="RefSeq" id="WP_091938845.1">
    <property type="nucleotide sequence ID" value="NZ_FNCY01000015.1"/>
</dbReference>